<dbReference type="STRING" id="29170.A0A368H6U8"/>
<dbReference type="PANTHER" id="PTHR10170:SF10">
    <property type="entry name" value="HUNTINGTIN"/>
    <property type="match status" value="1"/>
</dbReference>
<dbReference type="PANTHER" id="PTHR10170">
    <property type="entry name" value="HUNTINGTON DISEASE PROTEIN"/>
    <property type="match status" value="1"/>
</dbReference>
<keyword evidence="2" id="KW-1185">Reference proteome</keyword>
<evidence type="ECO:0000313" key="2">
    <source>
        <dbReference type="Proteomes" id="UP000252519"/>
    </source>
</evidence>
<organism evidence="1 2">
    <name type="scientific">Ancylostoma caninum</name>
    <name type="common">Dog hookworm</name>
    <dbReference type="NCBI Taxonomy" id="29170"/>
    <lineage>
        <taxon>Eukaryota</taxon>
        <taxon>Metazoa</taxon>
        <taxon>Ecdysozoa</taxon>
        <taxon>Nematoda</taxon>
        <taxon>Chromadorea</taxon>
        <taxon>Rhabditida</taxon>
        <taxon>Rhabditina</taxon>
        <taxon>Rhabditomorpha</taxon>
        <taxon>Strongyloidea</taxon>
        <taxon>Ancylostomatidae</taxon>
        <taxon>Ancylostomatinae</taxon>
        <taxon>Ancylostoma</taxon>
    </lineage>
</organism>
<dbReference type="EMBL" id="JOJR01000017">
    <property type="protein sequence ID" value="RCN50995.1"/>
    <property type="molecule type" value="Genomic_DNA"/>
</dbReference>
<evidence type="ECO:0000313" key="1">
    <source>
        <dbReference type="EMBL" id="RCN50995.1"/>
    </source>
</evidence>
<proteinExistence type="predicted"/>
<name>A0A368H6U8_ANCCA</name>
<dbReference type="GO" id="GO:0005737">
    <property type="term" value="C:cytoplasm"/>
    <property type="evidence" value="ECO:0007669"/>
    <property type="project" value="TreeGrafter"/>
</dbReference>
<dbReference type="Pfam" id="PF20926">
    <property type="entry name" value="Htt_N-HEAT_1"/>
    <property type="match status" value="1"/>
</dbReference>
<dbReference type="InterPro" id="IPR028426">
    <property type="entry name" value="Huntingtin_fam"/>
</dbReference>
<sequence>MAASKVERLERAINTLEAALKANDLIPGNKKSVSYDKERNACTEIRTIIVASDFNTLYKADRRYGDLLAKGVEMVFRMVNHIDQDIRTYAEESLDAILRSLLLGFYHSRVLVLLITEIGRANAARSVVCALRRLAHLVHFSKCNRVVSYGVHILSALTSLMKRPEEAIQNAIISYTGLLFDTLGPRMKSQHSDKAFVCVLFHFHS</sequence>
<accession>A0A368H6U8</accession>
<comment type="caution">
    <text evidence="1">The sequence shown here is derived from an EMBL/GenBank/DDBJ whole genome shotgun (WGS) entry which is preliminary data.</text>
</comment>
<dbReference type="AlphaFoldDB" id="A0A368H6U8"/>
<dbReference type="OrthoDB" id="5862841at2759"/>
<evidence type="ECO:0008006" key="3">
    <source>
        <dbReference type="Google" id="ProtNLM"/>
    </source>
</evidence>
<dbReference type="InterPro" id="IPR016024">
    <property type="entry name" value="ARM-type_fold"/>
</dbReference>
<reference evidence="1 2" key="1">
    <citation type="submission" date="2014-10" db="EMBL/GenBank/DDBJ databases">
        <title>Draft genome of the hookworm Ancylostoma caninum.</title>
        <authorList>
            <person name="Mitreva M."/>
        </authorList>
    </citation>
    <scope>NUCLEOTIDE SEQUENCE [LARGE SCALE GENOMIC DNA]</scope>
    <source>
        <strain evidence="1 2">Baltimore</strain>
    </source>
</reference>
<dbReference type="SUPFAM" id="SSF48371">
    <property type="entry name" value="ARM repeat"/>
    <property type="match status" value="1"/>
</dbReference>
<protein>
    <recommendedName>
        <fullName evidence="3">HEAT repeat protein</fullName>
    </recommendedName>
</protein>
<dbReference type="Proteomes" id="UP000252519">
    <property type="component" value="Unassembled WGS sequence"/>
</dbReference>
<gene>
    <name evidence="1" type="ORF">ANCCAN_02782</name>
</gene>
<dbReference type="InterPro" id="IPR048411">
    <property type="entry name" value="Htt_N_HEAT_rpt-1"/>
</dbReference>